<evidence type="ECO:0000256" key="7">
    <source>
        <dbReference type="ARBA" id="ARBA00022842"/>
    </source>
</evidence>
<dbReference type="PANTHER" id="PTHR46173:SF1">
    <property type="entry name" value="CCA TRNA NUCLEOTIDYLTRANSFERASE 1, MITOCHONDRIAL"/>
    <property type="match status" value="1"/>
</dbReference>
<gene>
    <name evidence="10" type="ORF">METZ01_LOCUS48030</name>
</gene>
<dbReference type="GO" id="GO:0000166">
    <property type="term" value="F:nucleotide binding"/>
    <property type="evidence" value="ECO:0007669"/>
    <property type="project" value="UniProtKB-KW"/>
</dbReference>
<dbReference type="InterPro" id="IPR032828">
    <property type="entry name" value="PolyA_RNA-bd"/>
</dbReference>
<name>A0A381RTG9_9ZZZZ</name>
<dbReference type="Gene3D" id="1.10.3090.10">
    <property type="entry name" value="cca-adding enzyme, domain 2"/>
    <property type="match status" value="1"/>
</dbReference>
<dbReference type="InterPro" id="IPR050264">
    <property type="entry name" value="Bact_CCA-adding_enz_type3_sf"/>
</dbReference>
<evidence type="ECO:0000259" key="8">
    <source>
        <dbReference type="Pfam" id="PF01743"/>
    </source>
</evidence>
<evidence type="ECO:0000313" key="10">
    <source>
        <dbReference type="EMBL" id="SUZ95176.1"/>
    </source>
</evidence>
<keyword evidence="5" id="KW-0479">Metal-binding</keyword>
<keyword evidence="2" id="KW-0808">Transferase</keyword>
<dbReference type="CDD" id="cd05398">
    <property type="entry name" value="NT_ClassII-CCAase"/>
    <property type="match status" value="1"/>
</dbReference>
<comment type="cofactor">
    <cofactor evidence="1">
        <name>Mg(2+)</name>
        <dbReference type="ChEBI" id="CHEBI:18420"/>
    </cofactor>
</comment>
<evidence type="ECO:0000256" key="1">
    <source>
        <dbReference type="ARBA" id="ARBA00001946"/>
    </source>
</evidence>
<proteinExistence type="predicted"/>
<dbReference type="SUPFAM" id="SSF81891">
    <property type="entry name" value="Poly A polymerase C-terminal region-like"/>
    <property type="match status" value="1"/>
</dbReference>
<protein>
    <recommendedName>
        <fullName evidence="11">Poly A polymerase head domain-containing protein</fullName>
    </recommendedName>
</protein>
<feature type="domain" description="Poly A polymerase head" evidence="8">
    <location>
        <begin position="12"/>
        <end position="137"/>
    </location>
</feature>
<dbReference type="GO" id="GO:0000049">
    <property type="term" value="F:tRNA binding"/>
    <property type="evidence" value="ECO:0007669"/>
    <property type="project" value="TreeGrafter"/>
</dbReference>
<dbReference type="Gene3D" id="3.30.460.10">
    <property type="entry name" value="Beta Polymerase, domain 2"/>
    <property type="match status" value="1"/>
</dbReference>
<organism evidence="10">
    <name type="scientific">marine metagenome</name>
    <dbReference type="NCBI Taxonomy" id="408172"/>
    <lineage>
        <taxon>unclassified sequences</taxon>
        <taxon>metagenomes</taxon>
        <taxon>ecological metagenomes</taxon>
    </lineage>
</organism>
<dbReference type="Pfam" id="PF12627">
    <property type="entry name" value="PolyA_pol_RNAbd"/>
    <property type="match status" value="1"/>
</dbReference>
<evidence type="ECO:0000256" key="3">
    <source>
        <dbReference type="ARBA" id="ARBA00022694"/>
    </source>
</evidence>
<dbReference type="InterPro" id="IPR002646">
    <property type="entry name" value="PolA_pol_head_dom"/>
</dbReference>
<dbReference type="InterPro" id="IPR043519">
    <property type="entry name" value="NT_sf"/>
</dbReference>
<dbReference type="GO" id="GO:0008033">
    <property type="term" value="P:tRNA processing"/>
    <property type="evidence" value="ECO:0007669"/>
    <property type="project" value="UniProtKB-KW"/>
</dbReference>
<keyword evidence="3" id="KW-0819">tRNA processing</keyword>
<dbReference type="SUPFAM" id="SSF81301">
    <property type="entry name" value="Nucleotidyltransferase"/>
    <property type="match status" value="1"/>
</dbReference>
<keyword evidence="7" id="KW-0460">Magnesium</keyword>
<evidence type="ECO:0000256" key="5">
    <source>
        <dbReference type="ARBA" id="ARBA00022723"/>
    </source>
</evidence>
<evidence type="ECO:0000256" key="6">
    <source>
        <dbReference type="ARBA" id="ARBA00022741"/>
    </source>
</evidence>
<evidence type="ECO:0000256" key="2">
    <source>
        <dbReference type="ARBA" id="ARBA00022679"/>
    </source>
</evidence>
<dbReference type="Pfam" id="PF01743">
    <property type="entry name" value="PolyA_pol"/>
    <property type="match status" value="1"/>
</dbReference>
<evidence type="ECO:0008006" key="11">
    <source>
        <dbReference type="Google" id="ProtNLM"/>
    </source>
</evidence>
<dbReference type="PANTHER" id="PTHR46173">
    <property type="entry name" value="CCA TRNA NUCLEOTIDYLTRANSFERASE 1, MITOCHONDRIAL"/>
    <property type="match status" value="1"/>
</dbReference>
<reference evidence="10" key="1">
    <citation type="submission" date="2018-05" db="EMBL/GenBank/DDBJ databases">
        <authorList>
            <person name="Lanie J.A."/>
            <person name="Ng W.-L."/>
            <person name="Kazmierczak K.M."/>
            <person name="Andrzejewski T.M."/>
            <person name="Davidsen T.M."/>
            <person name="Wayne K.J."/>
            <person name="Tettelin H."/>
            <person name="Glass J.I."/>
            <person name="Rusch D."/>
            <person name="Podicherti R."/>
            <person name="Tsui H.-C.T."/>
            <person name="Winkler M.E."/>
        </authorList>
    </citation>
    <scope>NUCLEOTIDE SEQUENCE</scope>
</reference>
<dbReference type="GO" id="GO:0046872">
    <property type="term" value="F:metal ion binding"/>
    <property type="evidence" value="ECO:0007669"/>
    <property type="project" value="UniProtKB-KW"/>
</dbReference>
<accession>A0A381RTG9</accession>
<dbReference type="GO" id="GO:0016779">
    <property type="term" value="F:nucleotidyltransferase activity"/>
    <property type="evidence" value="ECO:0007669"/>
    <property type="project" value="UniProtKB-KW"/>
</dbReference>
<keyword evidence="4" id="KW-0548">Nucleotidyltransferase</keyword>
<feature type="domain" description="tRNA nucleotidyltransferase/poly(A) polymerase RNA and SrmB- binding" evidence="9">
    <location>
        <begin position="169"/>
        <end position="224"/>
    </location>
</feature>
<evidence type="ECO:0000256" key="4">
    <source>
        <dbReference type="ARBA" id="ARBA00022695"/>
    </source>
</evidence>
<sequence>MSGRFIDAGHRLYLVGGLVRDRLMGADRTPDHDLTTDATPDRIRELVEGVADVVWLQGERFGTVGLRVGDHAMEITTHRAEAYVGDSRKPVVRFSIDLHEDLGRRDFTVNAMAVDVADGTLHDPFDGRADLSAGILRTPLSPEESFGDDPLRMLRAARFHARYGLTPADGLVEAARSLADRLGIVSGERIRGELFRLLEVEDPTAGFSLLEEIDLLWRVLPEFAGLDEDARLSALAQVATVEADPVLRLAVIAWATGGLADSATALRLSGSDAGLIVDLLEGADRIRVGGSTDGTWSDESVRRLAAAAGPILDRVVGFAGSVGVAVGDLVSALGRLRSTGDLDDLGPVLDGGEVMDLLGLEPGREVGEAMAWLTDLRLREGRMQPDEAGGRLAAWWSTRVPD</sequence>
<evidence type="ECO:0000259" key="9">
    <source>
        <dbReference type="Pfam" id="PF12627"/>
    </source>
</evidence>
<dbReference type="EMBL" id="UINC01002301">
    <property type="protein sequence ID" value="SUZ95176.1"/>
    <property type="molecule type" value="Genomic_DNA"/>
</dbReference>
<dbReference type="AlphaFoldDB" id="A0A381RTG9"/>
<keyword evidence="6" id="KW-0547">Nucleotide-binding</keyword>